<proteinExistence type="predicted"/>
<gene>
    <name evidence="1" type="ORF">GCM10017056_49930</name>
</gene>
<reference evidence="1" key="1">
    <citation type="journal article" date="2014" name="Int. J. Syst. Evol. Microbiol.">
        <title>Complete genome sequence of Corynebacterium casei LMG S-19264T (=DSM 44701T), isolated from a smear-ripened cheese.</title>
        <authorList>
            <consortium name="US DOE Joint Genome Institute (JGI-PGF)"/>
            <person name="Walter F."/>
            <person name="Albersmeier A."/>
            <person name="Kalinowski J."/>
            <person name="Ruckert C."/>
        </authorList>
    </citation>
    <scope>NUCLEOTIDE SEQUENCE</scope>
    <source>
        <strain evidence="1">KCTC 42650</strain>
    </source>
</reference>
<dbReference type="Proteomes" id="UP000626220">
    <property type="component" value="Unassembled WGS sequence"/>
</dbReference>
<reference evidence="1" key="2">
    <citation type="submission" date="2020-09" db="EMBL/GenBank/DDBJ databases">
        <authorList>
            <person name="Sun Q."/>
            <person name="Kim S."/>
        </authorList>
    </citation>
    <scope>NUCLEOTIDE SEQUENCE</scope>
    <source>
        <strain evidence="1">KCTC 42650</strain>
    </source>
</reference>
<name>A0A8J3H3E1_9RHOB</name>
<evidence type="ECO:0000313" key="1">
    <source>
        <dbReference type="EMBL" id="GHF73146.1"/>
    </source>
</evidence>
<dbReference type="EMBL" id="BNCJ01000034">
    <property type="protein sequence ID" value="GHF73146.1"/>
    <property type="molecule type" value="Genomic_DNA"/>
</dbReference>
<sequence length="110" mass="12496">MRIEPLLHDHPLILDAYRRARGSAAENDAATTSPHLGVCSGERRDSLMQYDEITSPRLQDGYEVYPGERIYYKGTEVTYMGASRREWTMIVVADDNGDHELANPEHCRSV</sequence>
<dbReference type="AlphaFoldDB" id="A0A8J3H3E1"/>
<comment type="caution">
    <text evidence="1">The sequence shown here is derived from an EMBL/GenBank/DDBJ whole genome shotgun (WGS) entry which is preliminary data.</text>
</comment>
<keyword evidence="2" id="KW-1185">Reference proteome</keyword>
<accession>A0A8J3H3E1</accession>
<protein>
    <submittedName>
        <fullName evidence="1">Uncharacterized protein</fullName>
    </submittedName>
</protein>
<organism evidence="1 2">
    <name type="scientific">Seohaeicola zhoushanensis</name>
    <dbReference type="NCBI Taxonomy" id="1569283"/>
    <lineage>
        <taxon>Bacteria</taxon>
        <taxon>Pseudomonadati</taxon>
        <taxon>Pseudomonadota</taxon>
        <taxon>Alphaproteobacteria</taxon>
        <taxon>Rhodobacterales</taxon>
        <taxon>Roseobacteraceae</taxon>
        <taxon>Seohaeicola</taxon>
    </lineage>
</organism>
<evidence type="ECO:0000313" key="2">
    <source>
        <dbReference type="Proteomes" id="UP000626220"/>
    </source>
</evidence>